<evidence type="ECO:0000256" key="16">
    <source>
        <dbReference type="ARBA" id="ARBA00023317"/>
    </source>
</evidence>
<keyword evidence="15" id="KW-0704">Schiff base</keyword>
<dbReference type="GO" id="GO:0004332">
    <property type="term" value="F:fructose-bisphosphate aldolase activity"/>
    <property type="evidence" value="ECO:0007669"/>
    <property type="project" value="UniProtKB-EC"/>
</dbReference>
<dbReference type="FunFam" id="2.40.33.10:FF:000001">
    <property type="entry name" value="Pyruvate kinase"/>
    <property type="match status" value="1"/>
</dbReference>
<keyword evidence="13 18" id="KW-0324">Glycolysis</keyword>
<evidence type="ECO:0000256" key="6">
    <source>
        <dbReference type="ARBA" id="ARBA00010387"/>
    </source>
</evidence>
<dbReference type="InterPro" id="IPR029768">
    <property type="entry name" value="Aldolase_I_AS"/>
</dbReference>
<keyword evidence="9" id="KW-0547">Nucleotide-binding</keyword>
<dbReference type="Gene3D" id="2.40.33.10">
    <property type="entry name" value="PK beta-barrel domain-like"/>
    <property type="match status" value="1"/>
</dbReference>
<dbReference type="FunFam" id="3.20.20.70:FF:000140">
    <property type="entry name" value="Fructose-bisphosphate aldolase"/>
    <property type="match status" value="1"/>
</dbReference>
<comment type="similarity">
    <text evidence="5 18">Belongs to the pyruvate kinase family.</text>
</comment>
<dbReference type="SUPFAM" id="SSF50800">
    <property type="entry name" value="PK beta-barrel domain-like"/>
    <property type="match status" value="1"/>
</dbReference>
<evidence type="ECO:0000256" key="3">
    <source>
        <dbReference type="ARBA" id="ARBA00004714"/>
    </source>
</evidence>
<evidence type="ECO:0000256" key="2">
    <source>
        <dbReference type="ARBA" id="ARBA00001958"/>
    </source>
</evidence>
<evidence type="ECO:0000256" key="10">
    <source>
        <dbReference type="ARBA" id="ARBA00022777"/>
    </source>
</evidence>
<evidence type="ECO:0000256" key="7">
    <source>
        <dbReference type="ARBA" id="ARBA00022679"/>
    </source>
</evidence>
<evidence type="ECO:0000259" key="20">
    <source>
        <dbReference type="Pfam" id="PF00224"/>
    </source>
</evidence>
<dbReference type="CDD" id="cd00948">
    <property type="entry name" value="FBP_aldolase_I_a"/>
    <property type="match status" value="1"/>
</dbReference>
<evidence type="ECO:0000256" key="5">
    <source>
        <dbReference type="ARBA" id="ARBA00008663"/>
    </source>
</evidence>
<dbReference type="EC" id="2.7.1.40" evidence="18"/>
<dbReference type="Gene3D" id="3.20.20.60">
    <property type="entry name" value="Phosphoenolpyruvate-binding domains"/>
    <property type="match status" value="1"/>
</dbReference>
<keyword evidence="14 19" id="KW-0456">Lyase</keyword>
<dbReference type="EC" id="4.1.2.13" evidence="19"/>
<evidence type="ECO:0000256" key="12">
    <source>
        <dbReference type="ARBA" id="ARBA00022842"/>
    </source>
</evidence>
<dbReference type="InterPro" id="IPR036918">
    <property type="entry name" value="Pyrv_Knase_C_sf"/>
</dbReference>
<evidence type="ECO:0000256" key="18">
    <source>
        <dbReference type="RuleBase" id="RU000504"/>
    </source>
</evidence>
<dbReference type="Gene3D" id="3.20.20.70">
    <property type="entry name" value="Aldolase class I"/>
    <property type="match status" value="1"/>
</dbReference>
<keyword evidence="11" id="KW-0067">ATP-binding</keyword>
<keyword evidence="10 18" id="KW-0418">Kinase</keyword>
<dbReference type="PRINTS" id="PR01050">
    <property type="entry name" value="PYRUVTKNASE"/>
</dbReference>
<dbReference type="PROSITE" id="PS00158">
    <property type="entry name" value="ALDOLASE_CLASS_I"/>
    <property type="match status" value="1"/>
</dbReference>
<dbReference type="SUPFAM" id="SSF51569">
    <property type="entry name" value="Aldolase"/>
    <property type="match status" value="1"/>
</dbReference>
<dbReference type="InterPro" id="IPR015806">
    <property type="entry name" value="Pyrv_Knase_insert_dom_sf"/>
</dbReference>
<dbReference type="InterPro" id="IPR015813">
    <property type="entry name" value="Pyrv/PenolPyrv_kinase-like_dom"/>
</dbReference>
<dbReference type="GO" id="GO:0005524">
    <property type="term" value="F:ATP binding"/>
    <property type="evidence" value="ECO:0007669"/>
    <property type="project" value="UniProtKB-KW"/>
</dbReference>
<evidence type="ECO:0000256" key="13">
    <source>
        <dbReference type="ARBA" id="ARBA00023152"/>
    </source>
</evidence>
<comment type="pathway">
    <text evidence="4 18">Carbohydrate degradation; glycolysis; pyruvate from D-glyceraldehyde 3-phosphate: step 5/5.</text>
</comment>
<dbReference type="EMBL" id="JAPDRN010000113">
    <property type="protein sequence ID" value="KAJ9621722.1"/>
    <property type="molecule type" value="Genomic_DNA"/>
</dbReference>
<dbReference type="GO" id="GO:0004743">
    <property type="term" value="F:pyruvate kinase activity"/>
    <property type="evidence" value="ECO:0007669"/>
    <property type="project" value="UniProtKB-EC"/>
</dbReference>
<evidence type="ECO:0000256" key="1">
    <source>
        <dbReference type="ARBA" id="ARBA00000441"/>
    </source>
</evidence>
<evidence type="ECO:0000256" key="19">
    <source>
        <dbReference type="RuleBase" id="RU003994"/>
    </source>
</evidence>
<keyword evidence="16" id="KW-0670">Pyruvate</keyword>
<evidence type="ECO:0000256" key="11">
    <source>
        <dbReference type="ARBA" id="ARBA00022840"/>
    </source>
</evidence>
<comment type="pathway">
    <text evidence="3">Carbohydrate degradation; glycolysis; D-glyceraldehyde 3-phosphate and glycerone phosphate from D-glucose: step 4/4.</text>
</comment>
<evidence type="ECO:0000313" key="22">
    <source>
        <dbReference type="EMBL" id="KAJ9621722.1"/>
    </source>
</evidence>
<dbReference type="SUPFAM" id="SSF51621">
    <property type="entry name" value="Phosphoenolpyruvate/pyruvate domain"/>
    <property type="match status" value="1"/>
</dbReference>
<dbReference type="Pfam" id="PF02887">
    <property type="entry name" value="PK_C"/>
    <property type="match status" value="1"/>
</dbReference>
<protein>
    <recommendedName>
        <fullName evidence="18 19">Multifunctional fusion protein</fullName>
    </recommendedName>
    <domain>
        <recommendedName>
            <fullName evidence="18">Pyruvate kinase</fullName>
            <ecNumber evidence="18">2.7.1.40</ecNumber>
        </recommendedName>
    </domain>
    <domain>
        <recommendedName>
            <fullName evidence="19">Fructose-bisphosphate aldolase</fullName>
            <ecNumber evidence="19">4.1.2.13</ecNumber>
        </recommendedName>
    </domain>
</protein>
<dbReference type="NCBIfam" id="NF004491">
    <property type="entry name" value="PRK05826.1"/>
    <property type="match status" value="1"/>
</dbReference>
<dbReference type="InterPro" id="IPR000741">
    <property type="entry name" value="FBA_I"/>
</dbReference>
<dbReference type="GO" id="GO:0016301">
    <property type="term" value="F:kinase activity"/>
    <property type="evidence" value="ECO:0007669"/>
    <property type="project" value="UniProtKB-KW"/>
</dbReference>
<dbReference type="InterPro" id="IPR011037">
    <property type="entry name" value="Pyrv_Knase-like_insert_dom_sf"/>
</dbReference>
<dbReference type="InterPro" id="IPR013785">
    <property type="entry name" value="Aldolase_TIM"/>
</dbReference>
<accession>A0AA38XUF7</accession>
<evidence type="ECO:0000256" key="4">
    <source>
        <dbReference type="ARBA" id="ARBA00004997"/>
    </source>
</evidence>
<dbReference type="InterPro" id="IPR018209">
    <property type="entry name" value="Pyrv_Knase_AS"/>
</dbReference>
<keyword evidence="12 18" id="KW-0460">Magnesium</keyword>
<dbReference type="GO" id="GO:0030955">
    <property type="term" value="F:potassium ion binding"/>
    <property type="evidence" value="ECO:0007669"/>
    <property type="project" value="InterPro"/>
</dbReference>
<gene>
    <name evidence="22" type="ORF">H2204_011760</name>
</gene>
<evidence type="ECO:0000256" key="9">
    <source>
        <dbReference type="ARBA" id="ARBA00022741"/>
    </source>
</evidence>
<dbReference type="Pfam" id="PF00274">
    <property type="entry name" value="Glycolytic"/>
    <property type="match status" value="1"/>
</dbReference>
<name>A0AA38XUF7_9EURO</name>
<dbReference type="Pfam" id="PF00224">
    <property type="entry name" value="PK"/>
    <property type="match status" value="1"/>
</dbReference>
<evidence type="ECO:0000256" key="8">
    <source>
        <dbReference type="ARBA" id="ARBA00022723"/>
    </source>
</evidence>
<dbReference type="InterPro" id="IPR001697">
    <property type="entry name" value="Pyr_Knase"/>
</dbReference>
<comment type="caution">
    <text evidence="22">The sequence shown here is derived from an EMBL/GenBank/DDBJ whole genome shotgun (WGS) entry which is preliminary data.</text>
</comment>
<keyword evidence="8" id="KW-0479">Metal-binding</keyword>
<dbReference type="InterPro" id="IPR015793">
    <property type="entry name" value="Pyrv_Knase_brl"/>
</dbReference>
<dbReference type="AlphaFoldDB" id="A0AA38XUF7"/>
<feature type="domain" description="Pyruvate kinase C-terminal" evidence="21">
    <location>
        <begin position="360"/>
        <end position="473"/>
    </location>
</feature>
<dbReference type="InterPro" id="IPR015795">
    <property type="entry name" value="Pyrv_Knase_C"/>
</dbReference>
<dbReference type="NCBIfam" id="NF033379">
    <property type="entry name" value="FrucBisAld_I"/>
    <property type="match status" value="1"/>
</dbReference>
<evidence type="ECO:0000256" key="15">
    <source>
        <dbReference type="ARBA" id="ARBA00023270"/>
    </source>
</evidence>
<dbReference type="SUPFAM" id="SSF52935">
    <property type="entry name" value="PK C-terminal domain-like"/>
    <property type="match status" value="1"/>
</dbReference>
<evidence type="ECO:0000256" key="14">
    <source>
        <dbReference type="ARBA" id="ARBA00023239"/>
    </source>
</evidence>
<dbReference type="Gene3D" id="3.40.1380.20">
    <property type="entry name" value="Pyruvate kinase, C-terminal domain"/>
    <property type="match status" value="1"/>
</dbReference>
<dbReference type="PANTHER" id="PTHR11627">
    <property type="entry name" value="FRUCTOSE-BISPHOSPHATE ALDOLASE"/>
    <property type="match status" value="1"/>
</dbReference>
<comment type="similarity">
    <text evidence="6 19">Belongs to the class I fructose-bisphosphate aldolase family.</text>
</comment>
<sequence>MFERQRRTKILATLGPATDPPGVLEDLFRAGVNVVRLNFSHGDPSGQAKRAADVRAAAQRVGVEVGILADLPGPKIRIERFAEGKVHLKAGDRFDLIASTNAGPGDATQVGVSYLGLPQDVTAGDVLLLDDGLMQLQVVEVQGERIINTVLNDGPLSDRKGLNKQGGGLSLGALTERDKELIGIVAKIGVDFIAVSFCRNAQDMNDAREIAESHGCYAALVSKIERTEAIENLEEIVDASDVVMVARGDLGVEIGDAELPGLQKKIIKASLAQNKVVITATQMLQSMVESPIPTRAEVLDVANSVIDGTDAVMLSAETAAGAYPVKAVEAMARICLGAERQFQTETDFGASPRNLERADQAIAMATMFLSQHVGVRAIVAMTESGGTARYLSRFRASAPVFAVTRHDGARRQMALMRDVFPINFDSRGFTPREAARGSIRLLVEGGMLQAGDRVVFTSGEHMETHGATNTLRLLEVGDDGRASGLGDLKYMSIEQLAETAQAMVAPGKGIIAIDESTGTIAKRFASVGIENTEENRRAYRELLLTTPKLNEHISGAILYDETIRQSTKDGVPFAKYMADHGMIPGIKVDKGAHPLAGCPGELVTEGLDGLRERLQEYYKLGARFAKWRAVINIGESIPSGTCIESNAHALARYAALCQECGLVPMVEPEVIMDGEHDIETCYEVTEATLRSLFDALYQQNVLLEGTILKASMVISGKGCDEQADVEEVAESTVMCLKSTVPAILPGVVFLSGGQGDEQSTAHLNAMNQMGHLPWPLSFSYGRAMQQAALKLWAKDMKGNYAAAQKTVYERAKENGQAALGKWNG</sequence>
<dbReference type="InterPro" id="IPR040442">
    <property type="entry name" value="Pyrv_kinase-like_dom_sf"/>
</dbReference>
<dbReference type="PROSITE" id="PS00110">
    <property type="entry name" value="PYRUVATE_KINASE"/>
    <property type="match status" value="1"/>
</dbReference>
<reference evidence="22" key="1">
    <citation type="submission" date="2022-10" db="EMBL/GenBank/DDBJ databases">
        <title>Culturing micro-colonial fungi from biological soil crusts in the Mojave desert and describing Neophaeococcomyces mojavensis, and introducing the new genera and species Taxawa tesnikishii.</title>
        <authorList>
            <person name="Kurbessoian T."/>
            <person name="Stajich J.E."/>
        </authorList>
    </citation>
    <scope>NUCLEOTIDE SEQUENCE</scope>
    <source>
        <strain evidence="22">TK_35</strain>
    </source>
</reference>
<evidence type="ECO:0000259" key="21">
    <source>
        <dbReference type="Pfam" id="PF02887"/>
    </source>
</evidence>
<dbReference type="NCBIfam" id="NF004978">
    <property type="entry name" value="PRK06354.1"/>
    <property type="match status" value="1"/>
</dbReference>
<evidence type="ECO:0000256" key="17">
    <source>
        <dbReference type="ARBA" id="ARBA00048152"/>
    </source>
</evidence>
<comment type="catalytic activity">
    <reaction evidence="17 18">
        <text>pyruvate + ATP = phosphoenolpyruvate + ADP + H(+)</text>
        <dbReference type="Rhea" id="RHEA:18157"/>
        <dbReference type="ChEBI" id="CHEBI:15361"/>
        <dbReference type="ChEBI" id="CHEBI:15378"/>
        <dbReference type="ChEBI" id="CHEBI:30616"/>
        <dbReference type="ChEBI" id="CHEBI:58702"/>
        <dbReference type="ChEBI" id="CHEBI:456216"/>
        <dbReference type="EC" id="2.7.1.40"/>
    </reaction>
</comment>
<comment type="cofactor">
    <cofactor evidence="2">
        <name>K(+)</name>
        <dbReference type="ChEBI" id="CHEBI:29103"/>
    </cofactor>
</comment>
<dbReference type="NCBIfam" id="TIGR01064">
    <property type="entry name" value="pyruv_kin"/>
    <property type="match status" value="1"/>
</dbReference>
<keyword evidence="7 18" id="KW-0808">Transferase</keyword>
<organism evidence="22">
    <name type="scientific">Knufia peltigerae</name>
    <dbReference type="NCBI Taxonomy" id="1002370"/>
    <lineage>
        <taxon>Eukaryota</taxon>
        <taxon>Fungi</taxon>
        <taxon>Dikarya</taxon>
        <taxon>Ascomycota</taxon>
        <taxon>Pezizomycotina</taxon>
        <taxon>Eurotiomycetes</taxon>
        <taxon>Chaetothyriomycetidae</taxon>
        <taxon>Chaetothyriales</taxon>
        <taxon>Trichomeriaceae</taxon>
        <taxon>Knufia</taxon>
    </lineage>
</organism>
<feature type="domain" description="Pyruvate kinase barrel" evidence="20">
    <location>
        <begin position="6"/>
        <end position="328"/>
    </location>
</feature>
<comment type="catalytic activity">
    <reaction evidence="1 19">
        <text>beta-D-fructose 1,6-bisphosphate = D-glyceraldehyde 3-phosphate + dihydroxyacetone phosphate</text>
        <dbReference type="Rhea" id="RHEA:14729"/>
        <dbReference type="ChEBI" id="CHEBI:32966"/>
        <dbReference type="ChEBI" id="CHEBI:57642"/>
        <dbReference type="ChEBI" id="CHEBI:59776"/>
        <dbReference type="EC" id="4.1.2.13"/>
    </reaction>
</comment>
<proteinExistence type="inferred from homology"/>
<dbReference type="GO" id="GO:0000287">
    <property type="term" value="F:magnesium ion binding"/>
    <property type="evidence" value="ECO:0007669"/>
    <property type="project" value="InterPro"/>
</dbReference>